<dbReference type="PANTHER" id="PTHR11844">
    <property type="entry name" value="METALLOPROTEASE INHIBITOR"/>
    <property type="match status" value="1"/>
</dbReference>
<feature type="disulfide bond" evidence="5">
    <location>
        <begin position="41"/>
        <end position="153"/>
    </location>
</feature>
<evidence type="ECO:0000256" key="1">
    <source>
        <dbReference type="ARBA" id="ARBA00004613"/>
    </source>
</evidence>
<keyword evidence="6" id="KW-0732">Signal</keyword>
<dbReference type="GO" id="GO:0005615">
    <property type="term" value="C:extracellular space"/>
    <property type="evidence" value="ECO:0007669"/>
    <property type="project" value="TreeGrafter"/>
</dbReference>
<evidence type="ECO:0000259" key="7">
    <source>
        <dbReference type="PROSITE" id="PS50189"/>
    </source>
</evidence>
<evidence type="ECO:0000256" key="6">
    <source>
        <dbReference type="SAM" id="SignalP"/>
    </source>
</evidence>
<dbReference type="Gene3D" id="2.40.50.120">
    <property type="match status" value="1"/>
</dbReference>
<reference evidence="8" key="1">
    <citation type="journal article" date="2021" name="Genome Biol. Evol.">
        <title>A High-Quality Reference Genome for a Parasitic Bivalve with Doubly Uniparental Inheritance (Bivalvia: Unionida).</title>
        <authorList>
            <person name="Smith C.H."/>
        </authorList>
    </citation>
    <scope>NUCLEOTIDE SEQUENCE</scope>
    <source>
        <strain evidence="8">CHS0354</strain>
    </source>
</reference>
<reference evidence="8" key="3">
    <citation type="submission" date="2023-05" db="EMBL/GenBank/DDBJ databases">
        <authorList>
            <person name="Smith C.H."/>
        </authorList>
    </citation>
    <scope>NUCLEOTIDE SEQUENCE</scope>
    <source>
        <strain evidence="8">CHS0354</strain>
        <tissue evidence="8">Mantle</tissue>
    </source>
</reference>
<feature type="disulfide bond" evidence="5">
    <location>
        <begin position="31"/>
        <end position="128"/>
    </location>
</feature>
<keyword evidence="2" id="KW-0964">Secreted</keyword>
<gene>
    <name evidence="8" type="ORF">CHS0354_007944</name>
</gene>
<evidence type="ECO:0000313" key="8">
    <source>
        <dbReference type="EMBL" id="KAK3587453.1"/>
    </source>
</evidence>
<keyword evidence="4" id="KW-0862">Zinc</keyword>
<sequence length="162" mass="18458">MMYLRDGTTAAVFVSCLLLFIADNPVKTCTCPEVTEHEQFCSAENLVQLTVLEEIEPESEDDSVSSEFYQYKVQIDKVFKSSKGLTVQAGIDFQTPREAKLCFLHLYTGRQYLLEVDYYNDVLSANACSWIRRTDHAPASVPKLSVDEYRKTCDVKTETMIE</sequence>
<comment type="caution">
    <text evidence="8">The sequence shown here is derived from an EMBL/GenBank/DDBJ whole genome shotgun (WGS) entry which is preliminary data.</text>
</comment>
<dbReference type="SUPFAM" id="SSF50242">
    <property type="entry name" value="TIMP-like"/>
    <property type="match status" value="1"/>
</dbReference>
<organism evidence="8 9">
    <name type="scientific">Potamilus streckersoni</name>
    <dbReference type="NCBI Taxonomy" id="2493646"/>
    <lineage>
        <taxon>Eukaryota</taxon>
        <taxon>Metazoa</taxon>
        <taxon>Spiralia</taxon>
        <taxon>Lophotrochozoa</taxon>
        <taxon>Mollusca</taxon>
        <taxon>Bivalvia</taxon>
        <taxon>Autobranchia</taxon>
        <taxon>Heteroconchia</taxon>
        <taxon>Palaeoheterodonta</taxon>
        <taxon>Unionida</taxon>
        <taxon>Unionoidea</taxon>
        <taxon>Unionidae</taxon>
        <taxon>Ambleminae</taxon>
        <taxon>Lampsilini</taxon>
        <taxon>Potamilus</taxon>
    </lineage>
</organism>
<accession>A0AAE0S9E9</accession>
<dbReference type="InterPro" id="IPR001134">
    <property type="entry name" value="Netrin_domain"/>
</dbReference>
<dbReference type="PROSITE" id="PS50189">
    <property type="entry name" value="NTR"/>
    <property type="match status" value="1"/>
</dbReference>
<dbReference type="GO" id="GO:0008191">
    <property type="term" value="F:metalloendopeptidase inhibitor activity"/>
    <property type="evidence" value="ECO:0007669"/>
    <property type="project" value="InterPro"/>
</dbReference>
<feature type="domain" description="NTR" evidence="7">
    <location>
        <begin position="29"/>
        <end position="153"/>
    </location>
</feature>
<dbReference type="InterPro" id="IPR008993">
    <property type="entry name" value="TIMP-like_OB-fold"/>
</dbReference>
<keyword evidence="4" id="KW-0479">Metal-binding</keyword>
<evidence type="ECO:0000256" key="5">
    <source>
        <dbReference type="PIRSR" id="PIRSR601820-3"/>
    </source>
</evidence>
<dbReference type="InterPro" id="IPR001820">
    <property type="entry name" value="TIMP"/>
</dbReference>
<name>A0AAE0S9E9_9BIVA</name>
<dbReference type="EMBL" id="JAEAOA010000534">
    <property type="protein sequence ID" value="KAK3587453.1"/>
    <property type="molecule type" value="Genomic_DNA"/>
</dbReference>
<feature type="chain" id="PRO_5042221323" description="NTR domain-containing protein" evidence="6">
    <location>
        <begin position="29"/>
        <end position="162"/>
    </location>
</feature>
<evidence type="ECO:0000256" key="3">
    <source>
        <dbReference type="ARBA" id="ARBA00023157"/>
    </source>
</evidence>
<dbReference type="GO" id="GO:0031012">
    <property type="term" value="C:extracellular matrix"/>
    <property type="evidence" value="ECO:0007669"/>
    <property type="project" value="TreeGrafter"/>
</dbReference>
<evidence type="ECO:0000256" key="2">
    <source>
        <dbReference type="ARBA" id="ARBA00022525"/>
    </source>
</evidence>
<dbReference type="AlphaFoldDB" id="A0AAE0S9E9"/>
<evidence type="ECO:0000313" key="9">
    <source>
        <dbReference type="Proteomes" id="UP001195483"/>
    </source>
</evidence>
<feature type="disulfide bond" evidence="5">
    <location>
        <begin position="29"/>
        <end position="102"/>
    </location>
</feature>
<keyword evidence="9" id="KW-1185">Reference proteome</keyword>
<dbReference type="GO" id="GO:0046872">
    <property type="term" value="F:metal ion binding"/>
    <property type="evidence" value="ECO:0007669"/>
    <property type="project" value="UniProtKB-KW"/>
</dbReference>
<feature type="signal peptide" evidence="6">
    <location>
        <begin position="1"/>
        <end position="28"/>
    </location>
</feature>
<evidence type="ECO:0000256" key="4">
    <source>
        <dbReference type="PIRSR" id="PIRSR601820-1"/>
    </source>
</evidence>
<dbReference type="Pfam" id="PF00965">
    <property type="entry name" value="TIMP"/>
    <property type="match status" value="1"/>
</dbReference>
<dbReference type="GO" id="GO:0051045">
    <property type="term" value="P:negative regulation of membrane protein ectodomain proteolysis"/>
    <property type="evidence" value="ECO:0007669"/>
    <property type="project" value="TreeGrafter"/>
</dbReference>
<feature type="binding site" evidence="4">
    <location>
        <position position="29"/>
    </location>
    <ligand>
        <name>Zn(2+)</name>
        <dbReference type="ChEBI" id="CHEBI:29105"/>
        <note>ligand shared with metalloproteinase partner</note>
    </ligand>
</feature>
<dbReference type="Proteomes" id="UP001195483">
    <property type="component" value="Unassembled WGS sequence"/>
</dbReference>
<comment type="subcellular location">
    <subcellularLocation>
        <location evidence="1">Secreted</location>
    </subcellularLocation>
</comment>
<proteinExistence type="predicted"/>
<keyword evidence="3 5" id="KW-1015">Disulfide bond</keyword>
<reference evidence="8" key="2">
    <citation type="journal article" date="2021" name="Genome Biol. Evol.">
        <title>Developing a high-quality reference genome for a parasitic bivalve with doubly uniparental inheritance (Bivalvia: Unionida).</title>
        <authorList>
            <person name="Smith C.H."/>
        </authorList>
    </citation>
    <scope>NUCLEOTIDE SEQUENCE</scope>
    <source>
        <strain evidence="8">CHS0354</strain>
        <tissue evidence="8">Mantle</tissue>
    </source>
</reference>
<protein>
    <recommendedName>
        <fullName evidence="7">NTR domain-containing protein</fullName>
    </recommendedName>
</protein>
<dbReference type="PANTHER" id="PTHR11844:SF33">
    <property type="entry name" value="TISSUE INHIBITOR OF METALLOPROTEINASE"/>
    <property type="match status" value="1"/>
</dbReference>
<dbReference type="GO" id="GO:0002020">
    <property type="term" value="F:protease binding"/>
    <property type="evidence" value="ECO:0007669"/>
    <property type="project" value="TreeGrafter"/>
</dbReference>